<protein>
    <submittedName>
        <fullName evidence="4">Amine oxidase</fullName>
    </submittedName>
</protein>
<feature type="domain" description="Amine oxidase" evidence="3">
    <location>
        <begin position="123"/>
        <end position="363"/>
    </location>
</feature>
<evidence type="ECO:0000313" key="4">
    <source>
        <dbReference type="EMBL" id="AXF26021.1"/>
    </source>
</evidence>
<accession>A0A2Z5N8V2</accession>
<evidence type="ECO:0000259" key="3">
    <source>
        <dbReference type="Pfam" id="PF01593"/>
    </source>
</evidence>
<dbReference type="Pfam" id="PF13450">
    <property type="entry name" value="NAD_binding_8"/>
    <property type="match status" value="1"/>
</dbReference>
<dbReference type="SUPFAM" id="SSF54373">
    <property type="entry name" value="FAD-linked reductases, C-terminal domain"/>
    <property type="match status" value="1"/>
</dbReference>
<gene>
    <name evidence="4" type="ORF">CUJ89_37235</name>
</gene>
<dbReference type="Pfam" id="PF01593">
    <property type="entry name" value="Amino_oxidase"/>
    <property type="match status" value="1"/>
</dbReference>
<proteinExistence type="inferred from homology"/>
<comment type="similarity">
    <text evidence="1">Belongs to the flavin monoamine oxidase family.</text>
</comment>
<dbReference type="GO" id="GO:0016491">
    <property type="term" value="F:oxidoreductase activity"/>
    <property type="evidence" value="ECO:0007669"/>
    <property type="project" value="InterPro"/>
</dbReference>
<organism evidence="4 5">
    <name type="scientific">Burkholderia pyrrocinia</name>
    <name type="common">Pseudomonas pyrrocinia</name>
    <dbReference type="NCBI Taxonomy" id="60550"/>
    <lineage>
        <taxon>Bacteria</taxon>
        <taxon>Pseudomonadati</taxon>
        <taxon>Pseudomonadota</taxon>
        <taxon>Betaproteobacteria</taxon>
        <taxon>Burkholderiales</taxon>
        <taxon>Burkholderiaceae</taxon>
        <taxon>Burkholderia</taxon>
        <taxon>Burkholderia cepacia complex</taxon>
    </lineage>
</organism>
<dbReference type="InterPro" id="IPR036188">
    <property type="entry name" value="FAD/NAD-bd_sf"/>
</dbReference>
<dbReference type="OrthoDB" id="3972913at2"/>
<dbReference type="InterPro" id="IPR050703">
    <property type="entry name" value="Flavin_MAO"/>
</dbReference>
<evidence type="ECO:0000256" key="2">
    <source>
        <dbReference type="SAM" id="MobiDB-lite"/>
    </source>
</evidence>
<dbReference type="Proteomes" id="UP000253104">
    <property type="component" value="Chromosome mHSR5_C"/>
</dbReference>
<dbReference type="SUPFAM" id="SSF51905">
    <property type="entry name" value="FAD/NAD(P)-binding domain"/>
    <property type="match status" value="1"/>
</dbReference>
<evidence type="ECO:0000313" key="5">
    <source>
        <dbReference type="Proteomes" id="UP000253104"/>
    </source>
</evidence>
<dbReference type="InterPro" id="IPR002937">
    <property type="entry name" value="Amino_oxidase"/>
</dbReference>
<name>A0A2Z5N8V2_BURPY</name>
<dbReference type="Gene3D" id="3.50.50.60">
    <property type="entry name" value="FAD/NAD(P)-binding domain"/>
    <property type="match status" value="2"/>
</dbReference>
<sequence length="391" mass="41764">MPAPRIAIVGAGLSGLYAAFLLEQRGMRDTLLFEARETLGGRIASVAAPAPSSHGTPGRDNPVDRFDLGATWIWPDVQPQLDTLVRELGIPLFEQPSAGDMMVERSRHDAPIRMRGYASSPVSMRLVGGMSALTDALRSRLDATRILTGETVRRLRCTAAGVEVDSEDATGRAMTTVVAQVLLAVPPRLAEERIGFAPALPAPVARQWRHTATWMAPHAKYVALYRTPFWREQGLSGEARSACGPLGEIHDASMEGGSAALFGFFGMPASVRARVPDDVLRAHCRTQLARLFGSPAAQPEADFIKDWSRDAHTATLDDRDGNAGHPVPASCGVPAGPWSQRLTGIASEWSRSFPGYIAGAVDAAAHGIRLLDSIRRQAPDPDNAAGSRGGA</sequence>
<evidence type="ECO:0000256" key="1">
    <source>
        <dbReference type="ARBA" id="ARBA00005995"/>
    </source>
</evidence>
<dbReference type="PANTHER" id="PTHR43563">
    <property type="entry name" value="AMINE OXIDASE"/>
    <property type="match status" value="1"/>
</dbReference>
<dbReference type="PANTHER" id="PTHR43563:SF1">
    <property type="entry name" value="AMINE OXIDASE [FLAVIN-CONTAINING] B"/>
    <property type="match status" value="1"/>
</dbReference>
<feature type="region of interest" description="Disordered" evidence="2">
    <location>
        <begin position="314"/>
        <end position="334"/>
    </location>
</feature>
<dbReference type="AlphaFoldDB" id="A0A2Z5N8V2"/>
<dbReference type="RefSeq" id="WP_114182383.1">
    <property type="nucleotide sequence ID" value="NZ_CP024904.1"/>
</dbReference>
<dbReference type="EMBL" id="CP024904">
    <property type="protein sequence ID" value="AXF26021.1"/>
    <property type="molecule type" value="Genomic_DNA"/>
</dbReference>
<reference evidence="4 5" key="1">
    <citation type="journal article" date="2018" name="ISME J.">
        <title>Involvement of Burkholderiaceae and sulfurous volatiles in disease-suppressive soils.</title>
        <authorList>
            <person name="Carrion V.J."/>
            <person name="Cordovez V."/>
            <person name="Tyc O."/>
            <person name="Etalo D.W."/>
            <person name="de Bruijn I."/>
            <person name="de Jager V.C."/>
            <person name="Medema M.H."/>
            <person name="Eberl L."/>
            <person name="Raaijmakers J.M."/>
        </authorList>
    </citation>
    <scope>NUCLEOTIDE SEQUENCE [LARGE SCALE GENOMIC DNA]</scope>
    <source>
        <strain evidence="5">mHSR5</strain>
    </source>
</reference>